<dbReference type="EMBL" id="JBHSDK010000018">
    <property type="protein sequence ID" value="MFC4336338.1"/>
    <property type="molecule type" value="Genomic_DNA"/>
</dbReference>
<feature type="domain" description="HTH luxR-type" evidence="1">
    <location>
        <begin position="250"/>
        <end position="315"/>
    </location>
</feature>
<sequence length="317" mass="34192">MPPPSSALPPSAQELYSLLVHFPSPATYDEASAAGALSREEFAEAVARLEALSLIEVRDGRLLPRSPETALLSLLTGQQEDLSSMMESLPALGKHFRHGAEAEDSSPVVAKLTGRAEMVRGLNRLIGGARRTIRVFEKPPFGESNPVEDSEESTLSRGVGTRVVYESSVLSHPDHMANLEAMAELGEESKVRDRLPFKMLLVDGSEAMIPLGGPGQVATSALHLRPSVLTDALDELFAATWELSVPAFAADESSLDLDSDERELLRLLATGIKDEAIARRLGVSTRTVSRKVNALLERMGSTNRFQAGVTAAKRGWI</sequence>
<keyword evidence="3" id="KW-1185">Reference proteome</keyword>
<dbReference type="InterPro" id="IPR036388">
    <property type="entry name" value="WH-like_DNA-bd_sf"/>
</dbReference>
<dbReference type="SMART" id="SM00421">
    <property type="entry name" value="HTH_LUXR"/>
    <property type="match status" value="1"/>
</dbReference>
<dbReference type="Proteomes" id="UP001595823">
    <property type="component" value="Unassembled WGS sequence"/>
</dbReference>
<gene>
    <name evidence="2" type="ORF">ACFPET_14115</name>
</gene>
<dbReference type="RefSeq" id="WP_380622163.1">
    <property type="nucleotide sequence ID" value="NZ_JBHSDK010000018.1"/>
</dbReference>
<reference evidence="3" key="1">
    <citation type="journal article" date="2019" name="Int. J. Syst. Evol. Microbiol.">
        <title>The Global Catalogue of Microorganisms (GCM) 10K type strain sequencing project: providing services to taxonomists for standard genome sequencing and annotation.</title>
        <authorList>
            <consortium name="The Broad Institute Genomics Platform"/>
            <consortium name="The Broad Institute Genome Sequencing Center for Infectious Disease"/>
            <person name="Wu L."/>
            <person name="Ma J."/>
        </authorList>
    </citation>
    <scope>NUCLEOTIDE SEQUENCE [LARGE SCALE GENOMIC DNA]</scope>
    <source>
        <strain evidence="3">IBRC-M 10908</strain>
    </source>
</reference>
<dbReference type="SUPFAM" id="SSF46894">
    <property type="entry name" value="C-terminal effector domain of the bipartite response regulators"/>
    <property type="match status" value="1"/>
</dbReference>
<name>A0ABV8U0W9_9ACTN</name>
<evidence type="ECO:0000313" key="2">
    <source>
        <dbReference type="EMBL" id="MFC4336338.1"/>
    </source>
</evidence>
<accession>A0ABV8U0W9</accession>
<dbReference type="PANTHER" id="PTHR34293:SF1">
    <property type="entry name" value="HTH-TYPE TRANSCRIPTIONAL REGULATOR TRMBL2"/>
    <property type="match status" value="1"/>
</dbReference>
<evidence type="ECO:0000313" key="3">
    <source>
        <dbReference type="Proteomes" id="UP001595823"/>
    </source>
</evidence>
<organism evidence="2 3">
    <name type="scientific">Salininema proteolyticum</name>
    <dbReference type="NCBI Taxonomy" id="1607685"/>
    <lineage>
        <taxon>Bacteria</taxon>
        <taxon>Bacillati</taxon>
        <taxon>Actinomycetota</taxon>
        <taxon>Actinomycetes</taxon>
        <taxon>Glycomycetales</taxon>
        <taxon>Glycomycetaceae</taxon>
        <taxon>Salininema</taxon>
    </lineage>
</organism>
<dbReference type="Pfam" id="PF00196">
    <property type="entry name" value="GerE"/>
    <property type="match status" value="1"/>
</dbReference>
<evidence type="ECO:0000259" key="1">
    <source>
        <dbReference type="PROSITE" id="PS50043"/>
    </source>
</evidence>
<dbReference type="Gene3D" id="1.10.10.10">
    <property type="entry name" value="Winged helix-like DNA-binding domain superfamily/Winged helix DNA-binding domain"/>
    <property type="match status" value="1"/>
</dbReference>
<dbReference type="CDD" id="cd06170">
    <property type="entry name" value="LuxR_C_like"/>
    <property type="match status" value="1"/>
</dbReference>
<dbReference type="PROSITE" id="PS50043">
    <property type="entry name" value="HTH_LUXR_2"/>
    <property type="match status" value="1"/>
</dbReference>
<dbReference type="InterPro" id="IPR000792">
    <property type="entry name" value="Tscrpt_reg_LuxR_C"/>
</dbReference>
<dbReference type="PRINTS" id="PR00038">
    <property type="entry name" value="HTHLUXR"/>
</dbReference>
<comment type="caution">
    <text evidence="2">The sequence shown here is derived from an EMBL/GenBank/DDBJ whole genome shotgun (WGS) entry which is preliminary data.</text>
</comment>
<protein>
    <submittedName>
        <fullName evidence="2">LuxR C-terminal-related transcriptional regulator</fullName>
    </submittedName>
</protein>
<dbReference type="PANTHER" id="PTHR34293">
    <property type="entry name" value="HTH-TYPE TRANSCRIPTIONAL REGULATOR TRMBL2"/>
    <property type="match status" value="1"/>
</dbReference>
<dbReference type="InterPro" id="IPR016032">
    <property type="entry name" value="Sig_transdc_resp-reg_C-effctor"/>
</dbReference>
<dbReference type="InterPro" id="IPR051797">
    <property type="entry name" value="TrmB-like"/>
</dbReference>
<proteinExistence type="predicted"/>